<dbReference type="Proteomes" id="UP000199356">
    <property type="component" value="Unassembled WGS sequence"/>
</dbReference>
<feature type="transmembrane region" description="Helical" evidence="1">
    <location>
        <begin position="148"/>
        <end position="166"/>
    </location>
</feature>
<name>A0A1I5NWV2_9RHOB</name>
<dbReference type="EMBL" id="FOXA01000004">
    <property type="protein sequence ID" value="SFP26110.1"/>
    <property type="molecule type" value="Genomic_DNA"/>
</dbReference>
<dbReference type="STRING" id="441119.SAMN04488047_104114"/>
<proteinExistence type="predicted"/>
<feature type="transmembrane region" description="Helical" evidence="1">
    <location>
        <begin position="106"/>
        <end position="128"/>
    </location>
</feature>
<keyword evidence="1" id="KW-0472">Membrane</keyword>
<keyword evidence="3" id="KW-1185">Reference proteome</keyword>
<protein>
    <recommendedName>
        <fullName evidence="4">Component of SufBCD complex</fullName>
    </recommendedName>
</protein>
<gene>
    <name evidence="2" type="ORF">SAMN04488047_104114</name>
</gene>
<reference evidence="2 3" key="1">
    <citation type="submission" date="2016-10" db="EMBL/GenBank/DDBJ databases">
        <authorList>
            <person name="de Groot N.N."/>
        </authorList>
    </citation>
    <scope>NUCLEOTIDE SEQUENCE [LARGE SCALE GENOMIC DNA]</scope>
    <source>
        <strain evidence="2 3">DSM 19547</strain>
    </source>
</reference>
<feature type="transmembrane region" description="Helical" evidence="1">
    <location>
        <begin position="20"/>
        <end position="40"/>
    </location>
</feature>
<feature type="transmembrane region" description="Helical" evidence="1">
    <location>
        <begin position="79"/>
        <end position="100"/>
    </location>
</feature>
<keyword evidence="1" id="KW-0812">Transmembrane</keyword>
<dbReference type="AlphaFoldDB" id="A0A1I5NWV2"/>
<keyword evidence="1" id="KW-1133">Transmembrane helix</keyword>
<organism evidence="2 3">
    <name type="scientific">Tranquillimonas alkanivorans</name>
    <dbReference type="NCBI Taxonomy" id="441119"/>
    <lineage>
        <taxon>Bacteria</taxon>
        <taxon>Pseudomonadati</taxon>
        <taxon>Pseudomonadota</taxon>
        <taxon>Alphaproteobacteria</taxon>
        <taxon>Rhodobacterales</taxon>
        <taxon>Roseobacteraceae</taxon>
        <taxon>Tranquillimonas</taxon>
    </lineage>
</organism>
<evidence type="ECO:0000313" key="3">
    <source>
        <dbReference type="Proteomes" id="UP000199356"/>
    </source>
</evidence>
<evidence type="ECO:0008006" key="4">
    <source>
        <dbReference type="Google" id="ProtNLM"/>
    </source>
</evidence>
<sequence length="176" mass="19893">MHDLYTTVFEIIDMRSFSNLWYWLGLAAVWSTRSHWVLGVPFDMVARAQRYGGQSETDLEDMVRINVNRLLFIADVSGLWLIAIGCMALSVLAVLGFWYTVEFAQALFLILFPLSIVGLLSIFTARAIAAQGMHGETLRRRIVAHRRVTQVIGMISIFVTAMWGMYVNLDVGPYGI</sequence>
<evidence type="ECO:0000256" key="1">
    <source>
        <dbReference type="SAM" id="Phobius"/>
    </source>
</evidence>
<accession>A0A1I5NWV2</accession>
<evidence type="ECO:0000313" key="2">
    <source>
        <dbReference type="EMBL" id="SFP26110.1"/>
    </source>
</evidence>